<dbReference type="AlphaFoldDB" id="A0A9P6LTW9"/>
<dbReference type="OrthoDB" id="2449712at2759"/>
<dbReference type="Proteomes" id="UP000738359">
    <property type="component" value="Unassembled WGS sequence"/>
</dbReference>
<gene>
    <name evidence="1" type="ORF">BGZ70_006469</name>
</gene>
<organism evidence="1 2">
    <name type="scientific">Mortierella alpina</name>
    <name type="common">Oleaginous fungus</name>
    <name type="synonym">Mortierella renispora</name>
    <dbReference type="NCBI Taxonomy" id="64518"/>
    <lineage>
        <taxon>Eukaryota</taxon>
        <taxon>Fungi</taxon>
        <taxon>Fungi incertae sedis</taxon>
        <taxon>Mucoromycota</taxon>
        <taxon>Mortierellomycotina</taxon>
        <taxon>Mortierellomycetes</taxon>
        <taxon>Mortierellales</taxon>
        <taxon>Mortierellaceae</taxon>
        <taxon>Mortierella</taxon>
    </lineage>
</organism>
<protein>
    <submittedName>
        <fullName evidence="1">Uncharacterized protein</fullName>
    </submittedName>
</protein>
<evidence type="ECO:0000313" key="2">
    <source>
        <dbReference type="Proteomes" id="UP000738359"/>
    </source>
</evidence>
<comment type="caution">
    <text evidence="1">The sequence shown here is derived from an EMBL/GenBank/DDBJ whole genome shotgun (WGS) entry which is preliminary data.</text>
</comment>
<proteinExistence type="predicted"/>
<dbReference type="EMBL" id="JAAAHY010003640">
    <property type="protein sequence ID" value="KAF9939277.1"/>
    <property type="molecule type" value="Genomic_DNA"/>
</dbReference>
<keyword evidence="2" id="KW-1185">Reference proteome</keyword>
<feature type="non-terminal residue" evidence="1">
    <location>
        <position position="147"/>
    </location>
</feature>
<accession>A0A9P6LTW9</accession>
<dbReference type="InterPro" id="IPR029060">
    <property type="entry name" value="PIN-like_dom_sf"/>
</dbReference>
<name>A0A9P6LTW9_MORAP</name>
<sequence length="147" mass="16490">MSLEERDEIRDGLEQLGWDAHVCSGEADCCIARLLEYSPSSSSTAVLSRDSDFLFHRPVKNVLCPVKGGLQLITREDVLKAFQMDEDELQLLAVVSTSDYATSVRHHGLVRNHKSIKDLAVPPGPDRVRRMLDKYLATVGDMDYRNS</sequence>
<dbReference type="SUPFAM" id="SSF88723">
    <property type="entry name" value="PIN domain-like"/>
    <property type="match status" value="1"/>
</dbReference>
<reference evidence="1" key="1">
    <citation type="journal article" date="2020" name="Fungal Divers.">
        <title>Resolving the Mortierellaceae phylogeny through synthesis of multi-gene phylogenetics and phylogenomics.</title>
        <authorList>
            <person name="Vandepol N."/>
            <person name="Liber J."/>
            <person name="Desiro A."/>
            <person name="Na H."/>
            <person name="Kennedy M."/>
            <person name="Barry K."/>
            <person name="Grigoriev I.V."/>
            <person name="Miller A.N."/>
            <person name="O'Donnell K."/>
            <person name="Stajich J.E."/>
            <person name="Bonito G."/>
        </authorList>
    </citation>
    <scope>NUCLEOTIDE SEQUENCE</scope>
    <source>
        <strain evidence="1">CK1249</strain>
    </source>
</reference>
<evidence type="ECO:0000313" key="1">
    <source>
        <dbReference type="EMBL" id="KAF9939277.1"/>
    </source>
</evidence>